<evidence type="ECO:0000256" key="5">
    <source>
        <dbReference type="ARBA" id="ARBA00022859"/>
    </source>
</evidence>
<dbReference type="InterPro" id="IPR036179">
    <property type="entry name" value="Ig-like_dom_sf"/>
</dbReference>
<dbReference type="EMBL" id="VHII01000014">
    <property type="protein sequence ID" value="KAF1381166.1"/>
    <property type="molecule type" value="Genomic_DNA"/>
</dbReference>
<evidence type="ECO:0000256" key="13">
    <source>
        <dbReference type="SAM" id="Phobius"/>
    </source>
</evidence>
<keyword evidence="10" id="KW-0325">Glycoprotein</keyword>
<dbReference type="SUPFAM" id="SSF48726">
    <property type="entry name" value="Immunoglobulin"/>
    <property type="match status" value="1"/>
</dbReference>
<dbReference type="InterPro" id="IPR003006">
    <property type="entry name" value="Ig/MHC_CS"/>
</dbReference>
<dbReference type="SMART" id="SM00920">
    <property type="entry name" value="MHC_II_alpha"/>
    <property type="match status" value="1"/>
</dbReference>
<keyword evidence="11" id="KW-0491">MHC II</keyword>
<keyword evidence="3 13" id="KW-0812">Transmembrane</keyword>
<feature type="non-terminal residue" evidence="15">
    <location>
        <position position="1"/>
    </location>
</feature>
<dbReference type="GO" id="GO:0042613">
    <property type="term" value="C:MHC class II protein complex"/>
    <property type="evidence" value="ECO:0007669"/>
    <property type="project" value="UniProtKB-KW"/>
</dbReference>
<dbReference type="InterPro" id="IPR013783">
    <property type="entry name" value="Ig-like_fold"/>
</dbReference>
<dbReference type="AlphaFoldDB" id="A0A6A5EFC2"/>
<evidence type="ECO:0000256" key="7">
    <source>
        <dbReference type="ARBA" id="ARBA00023130"/>
    </source>
</evidence>
<dbReference type="Gene3D" id="2.60.40.10">
    <property type="entry name" value="Immunoglobulins"/>
    <property type="match status" value="1"/>
</dbReference>
<evidence type="ECO:0000313" key="16">
    <source>
        <dbReference type="Proteomes" id="UP000465112"/>
    </source>
</evidence>
<dbReference type="Pfam" id="PF07654">
    <property type="entry name" value="C1-set"/>
    <property type="match status" value="1"/>
</dbReference>
<dbReference type="PROSITE" id="PS00290">
    <property type="entry name" value="IG_MHC"/>
    <property type="match status" value="1"/>
</dbReference>
<keyword evidence="12" id="KW-0393">Immunoglobulin domain</keyword>
<keyword evidence="7" id="KW-1064">Adaptive immunity</keyword>
<dbReference type="Proteomes" id="UP000465112">
    <property type="component" value="Chromosome 14"/>
</dbReference>
<protein>
    <recommendedName>
        <fullName evidence="14">Ig-like domain-containing protein</fullName>
    </recommendedName>
</protein>
<dbReference type="PANTHER" id="PTHR19944">
    <property type="entry name" value="MHC CLASS II-RELATED"/>
    <property type="match status" value="1"/>
</dbReference>
<dbReference type="InterPro" id="IPR011162">
    <property type="entry name" value="MHC_I/II-like_Ag-recog"/>
</dbReference>
<dbReference type="PROSITE" id="PS50835">
    <property type="entry name" value="IG_LIKE"/>
    <property type="match status" value="1"/>
</dbReference>
<comment type="subcellular location">
    <subcellularLocation>
        <location evidence="1">Membrane</location>
        <topology evidence="1">Single-pass type I membrane protein</topology>
    </subcellularLocation>
</comment>
<keyword evidence="4" id="KW-0732">Signal</keyword>
<reference evidence="15 16" key="1">
    <citation type="submission" date="2019-06" db="EMBL/GenBank/DDBJ databases">
        <title>A chromosome-scale genome assembly of the European perch, Perca fluviatilis.</title>
        <authorList>
            <person name="Roques C."/>
            <person name="Zahm M."/>
            <person name="Cabau C."/>
            <person name="Klopp C."/>
            <person name="Bouchez O."/>
            <person name="Donnadieu C."/>
            <person name="Kuhl H."/>
            <person name="Gislard M."/>
            <person name="Guendouz S."/>
            <person name="Journot L."/>
            <person name="Haffray P."/>
            <person name="Bestin A."/>
            <person name="Morvezen R."/>
            <person name="Feron R."/>
            <person name="Wen M."/>
            <person name="Jouanno E."/>
            <person name="Herpin A."/>
            <person name="Schartl M."/>
            <person name="Postlethwait J."/>
            <person name="Schaerlinger B."/>
            <person name="Chardard D."/>
            <person name="Lecocq T."/>
            <person name="Poncet C."/>
            <person name="Jaffrelo L."/>
            <person name="Lampietro C."/>
            <person name="Guiguen Y."/>
        </authorList>
    </citation>
    <scope>NUCLEOTIDE SEQUENCE [LARGE SCALE GENOMIC DNA]</scope>
    <source>
        <tissue evidence="15">Blood</tissue>
    </source>
</reference>
<evidence type="ECO:0000256" key="9">
    <source>
        <dbReference type="ARBA" id="ARBA00023157"/>
    </source>
</evidence>
<keyword evidence="9" id="KW-1015">Disulfide bond</keyword>
<accession>A0A6A5EFC2</accession>
<keyword evidence="5" id="KW-0391">Immunity</keyword>
<proteinExistence type="inferred from homology"/>
<dbReference type="InterPro" id="IPR003597">
    <property type="entry name" value="Ig_C1-set"/>
</dbReference>
<evidence type="ECO:0000256" key="4">
    <source>
        <dbReference type="ARBA" id="ARBA00022729"/>
    </source>
</evidence>
<dbReference type="Pfam" id="PF00993">
    <property type="entry name" value="MHC_II_alpha"/>
    <property type="match status" value="1"/>
</dbReference>
<dbReference type="InterPro" id="IPR014745">
    <property type="entry name" value="MHC_II_a/b_N"/>
</dbReference>
<keyword evidence="16" id="KW-1185">Reference proteome</keyword>
<comment type="similarity">
    <text evidence="2">Belongs to the MHC class II family.</text>
</comment>
<feature type="transmembrane region" description="Helical" evidence="13">
    <location>
        <begin position="243"/>
        <end position="268"/>
    </location>
</feature>
<dbReference type="SMART" id="SM00407">
    <property type="entry name" value="IGc1"/>
    <property type="match status" value="1"/>
</dbReference>
<dbReference type="SUPFAM" id="SSF54452">
    <property type="entry name" value="MHC antigen-recognition domain"/>
    <property type="match status" value="1"/>
</dbReference>
<name>A0A6A5EFC2_PERFL</name>
<feature type="domain" description="Ig-like" evidence="14">
    <location>
        <begin position="142"/>
        <end position="231"/>
    </location>
</feature>
<dbReference type="GO" id="GO:0002250">
    <property type="term" value="P:adaptive immune response"/>
    <property type="evidence" value="ECO:0007669"/>
    <property type="project" value="UniProtKB-KW"/>
</dbReference>
<evidence type="ECO:0000256" key="1">
    <source>
        <dbReference type="ARBA" id="ARBA00004479"/>
    </source>
</evidence>
<keyword evidence="8 13" id="KW-0472">Membrane</keyword>
<evidence type="ECO:0000256" key="12">
    <source>
        <dbReference type="ARBA" id="ARBA00023319"/>
    </source>
</evidence>
<gene>
    <name evidence="15" type="ORF">PFLUV_G00171710</name>
</gene>
<dbReference type="InterPro" id="IPR050160">
    <property type="entry name" value="MHC/Immunoglobulin"/>
</dbReference>
<evidence type="ECO:0000256" key="6">
    <source>
        <dbReference type="ARBA" id="ARBA00022989"/>
    </source>
</evidence>
<dbReference type="InterPro" id="IPR001003">
    <property type="entry name" value="MHC_II_a_N"/>
</dbReference>
<evidence type="ECO:0000313" key="15">
    <source>
        <dbReference type="EMBL" id="KAF1381166.1"/>
    </source>
</evidence>
<dbReference type="InterPro" id="IPR007110">
    <property type="entry name" value="Ig-like_dom"/>
</dbReference>
<sequence length="274" mass="30890">CSWSFSDCCSGIRRVSDRFRSTESLRHVQVYREMKMMKMMMMMMVLVLSSLLCVSADVLHQHIHINGCSDSDGELMYGLDGEEYWYADFINKRGVEPQPSFIDHITIQGAYESAVAGQKMCRRNLKADQRDFKDLPLELDAPSSPMVYTKEAVELREKNTLICYVTGFYPAPVIFSWTKNGEKVTEGSSTNVPYPNKDGSFNQFSRLEFIPQLGDIYSCTVNHLALDHPLTRIWDVEKTEPGIGPAVFCGLGLTVGLLGVAAGTFFFIKRNECS</sequence>
<dbReference type="GO" id="GO:0002504">
    <property type="term" value="P:antigen processing and presentation of peptide or polysaccharide antigen via MHC class II"/>
    <property type="evidence" value="ECO:0007669"/>
    <property type="project" value="UniProtKB-KW"/>
</dbReference>
<evidence type="ECO:0000256" key="10">
    <source>
        <dbReference type="ARBA" id="ARBA00023180"/>
    </source>
</evidence>
<evidence type="ECO:0000256" key="11">
    <source>
        <dbReference type="ARBA" id="ARBA00023182"/>
    </source>
</evidence>
<keyword evidence="6 13" id="KW-1133">Transmembrane helix</keyword>
<dbReference type="Gene3D" id="3.10.320.10">
    <property type="entry name" value="Class II Histocompatibility Antigen, M Beta Chain, Chain B, domain 1"/>
    <property type="match status" value="1"/>
</dbReference>
<evidence type="ECO:0000259" key="14">
    <source>
        <dbReference type="PROSITE" id="PS50835"/>
    </source>
</evidence>
<comment type="caution">
    <text evidence="15">The sequence shown here is derived from an EMBL/GenBank/DDBJ whole genome shotgun (WGS) entry which is preliminary data.</text>
</comment>
<evidence type="ECO:0000256" key="2">
    <source>
        <dbReference type="ARBA" id="ARBA00007394"/>
    </source>
</evidence>
<organism evidence="15 16">
    <name type="scientific">Perca fluviatilis</name>
    <name type="common">European perch</name>
    <dbReference type="NCBI Taxonomy" id="8168"/>
    <lineage>
        <taxon>Eukaryota</taxon>
        <taxon>Metazoa</taxon>
        <taxon>Chordata</taxon>
        <taxon>Craniata</taxon>
        <taxon>Vertebrata</taxon>
        <taxon>Euteleostomi</taxon>
        <taxon>Actinopterygii</taxon>
        <taxon>Neopterygii</taxon>
        <taxon>Teleostei</taxon>
        <taxon>Neoteleostei</taxon>
        <taxon>Acanthomorphata</taxon>
        <taxon>Eupercaria</taxon>
        <taxon>Perciformes</taxon>
        <taxon>Percoidei</taxon>
        <taxon>Percidae</taxon>
        <taxon>Percinae</taxon>
        <taxon>Perca</taxon>
    </lineage>
</organism>
<dbReference type="PANTHER" id="PTHR19944:SF86">
    <property type="entry name" value="HLA CLASS II HISTOCOMPATIBILITY ANTIGEN, DR ALPHA CHAIN"/>
    <property type="match status" value="1"/>
</dbReference>
<evidence type="ECO:0000256" key="3">
    <source>
        <dbReference type="ARBA" id="ARBA00022692"/>
    </source>
</evidence>
<evidence type="ECO:0000256" key="8">
    <source>
        <dbReference type="ARBA" id="ARBA00023136"/>
    </source>
</evidence>